<evidence type="ECO:0000313" key="3">
    <source>
        <dbReference type="Proteomes" id="UP001224890"/>
    </source>
</evidence>
<evidence type="ECO:0000313" key="2">
    <source>
        <dbReference type="EMBL" id="KAK1687849.1"/>
    </source>
</evidence>
<feature type="region of interest" description="Disordered" evidence="1">
    <location>
        <begin position="216"/>
        <end position="236"/>
    </location>
</feature>
<dbReference type="GeneID" id="85462559"/>
<gene>
    <name evidence="2" type="ORF">BDP55DRAFT_70543</name>
</gene>
<proteinExistence type="predicted"/>
<evidence type="ECO:0000256" key="1">
    <source>
        <dbReference type="SAM" id="MobiDB-lite"/>
    </source>
</evidence>
<dbReference type="EMBL" id="JAHMHR010000013">
    <property type="protein sequence ID" value="KAK1687849.1"/>
    <property type="molecule type" value="Genomic_DNA"/>
</dbReference>
<feature type="compositionally biased region" description="Polar residues" evidence="1">
    <location>
        <begin position="226"/>
        <end position="236"/>
    </location>
</feature>
<name>A0AAJ0EUP0_9PEZI</name>
<comment type="caution">
    <text evidence="2">The sequence shown here is derived from an EMBL/GenBank/DDBJ whole genome shotgun (WGS) entry which is preliminary data.</text>
</comment>
<reference evidence="2" key="1">
    <citation type="submission" date="2021-06" db="EMBL/GenBank/DDBJ databases">
        <title>Comparative genomics, transcriptomics and evolutionary studies reveal genomic signatures of adaptation to plant cell wall in hemibiotrophic fungi.</title>
        <authorList>
            <consortium name="DOE Joint Genome Institute"/>
            <person name="Baroncelli R."/>
            <person name="Diaz J.F."/>
            <person name="Benocci T."/>
            <person name="Peng M."/>
            <person name="Battaglia E."/>
            <person name="Haridas S."/>
            <person name="Andreopoulos W."/>
            <person name="Labutti K."/>
            <person name="Pangilinan J."/>
            <person name="Floch G.L."/>
            <person name="Makela M.R."/>
            <person name="Henrissat B."/>
            <person name="Grigoriev I.V."/>
            <person name="Crouch J.A."/>
            <person name="De Vries R.P."/>
            <person name="Sukno S.A."/>
            <person name="Thon M.R."/>
        </authorList>
    </citation>
    <scope>NUCLEOTIDE SEQUENCE</scope>
    <source>
        <strain evidence="2">CBS 193.32</strain>
    </source>
</reference>
<accession>A0AAJ0EUP0</accession>
<protein>
    <submittedName>
        <fullName evidence="2">Uncharacterized protein</fullName>
    </submittedName>
</protein>
<dbReference type="AlphaFoldDB" id="A0AAJ0EUP0"/>
<sequence length="236" mass="25938">MTAPQERNTIHRQGTLDYQPDVGRGPLRQRFGAAQGCLLAACSEARDSPQHRIPRNHWPRLRIPLAICASSRYVPPCPPQLVLARDWGSCIPLRRVFNLRTGFEKTTSLQGVAPNGSPTMTAFPRALTLFPPLWCDCDLLAACLPPFTRPVTSITRRSLAPPVVDQGIVAGGAPSYHTLLYQRCGHRCPPNKSCKVPTTYPPLRGSVPNVAAVRSTQCRGPKSMTRESTNQLRPSI</sequence>
<keyword evidence="3" id="KW-1185">Reference proteome</keyword>
<dbReference type="RefSeq" id="XP_060431544.1">
    <property type="nucleotide sequence ID" value="XM_060578033.1"/>
</dbReference>
<organism evidence="2 3">
    <name type="scientific">Colletotrichum godetiae</name>
    <dbReference type="NCBI Taxonomy" id="1209918"/>
    <lineage>
        <taxon>Eukaryota</taxon>
        <taxon>Fungi</taxon>
        <taxon>Dikarya</taxon>
        <taxon>Ascomycota</taxon>
        <taxon>Pezizomycotina</taxon>
        <taxon>Sordariomycetes</taxon>
        <taxon>Hypocreomycetidae</taxon>
        <taxon>Glomerellales</taxon>
        <taxon>Glomerellaceae</taxon>
        <taxon>Colletotrichum</taxon>
        <taxon>Colletotrichum acutatum species complex</taxon>
    </lineage>
</organism>
<dbReference type="Proteomes" id="UP001224890">
    <property type="component" value="Unassembled WGS sequence"/>
</dbReference>